<protein>
    <submittedName>
        <fullName evidence="3">Uncharacterized protein</fullName>
    </submittedName>
</protein>
<sequence length="141" mass="16788">MININFISNREMKKIETKYIVAIIISLILGASLVGYGYLDYSYKKEALKQRQEQESKALIQKQEQEKKEYLSKRSNECYTIYEKERKQFNNVEGHFYDEINDKCVVRYTTKEYEGVDCQKEYGSVPSWELECKLGIFTKKF</sequence>
<accession>A0A1F5GUE8</accession>
<evidence type="ECO:0000256" key="1">
    <source>
        <dbReference type="SAM" id="Coils"/>
    </source>
</evidence>
<feature type="coiled-coil region" evidence="1">
    <location>
        <begin position="44"/>
        <end position="73"/>
    </location>
</feature>
<evidence type="ECO:0000256" key="2">
    <source>
        <dbReference type="SAM" id="Phobius"/>
    </source>
</evidence>
<organism evidence="3 4">
    <name type="scientific">Candidatus Curtissbacteria bacterium RIFCSPLOWO2_01_FULL_37_9</name>
    <dbReference type="NCBI Taxonomy" id="1797724"/>
    <lineage>
        <taxon>Bacteria</taxon>
        <taxon>Candidatus Curtissiibacteriota</taxon>
    </lineage>
</organism>
<keyword evidence="2" id="KW-0812">Transmembrane</keyword>
<keyword evidence="1" id="KW-0175">Coiled coil</keyword>
<reference evidence="3 4" key="1">
    <citation type="journal article" date="2016" name="Nat. Commun.">
        <title>Thousands of microbial genomes shed light on interconnected biogeochemical processes in an aquifer system.</title>
        <authorList>
            <person name="Anantharaman K."/>
            <person name="Brown C.T."/>
            <person name="Hug L.A."/>
            <person name="Sharon I."/>
            <person name="Castelle C.J."/>
            <person name="Probst A.J."/>
            <person name="Thomas B.C."/>
            <person name="Singh A."/>
            <person name="Wilkins M.J."/>
            <person name="Karaoz U."/>
            <person name="Brodie E.L."/>
            <person name="Williams K.H."/>
            <person name="Hubbard S.S."/>
            <person name="Banfield J.F."/>
        </authorList>
    </citation>
    <scope>NUCLEOTIDE SEQUENCE [LARGE SCALE GENOMIC DNA]</scope>
</reference>
<dbReference type="STRING" id="1797724.A3A48_03635"/>
<comment type="caution">
    <text evidence="3">The sequence shown here is derived from an EMBL/GenBank/DDBJ whole genome shotgun (WGS) entry which is preliminary data.</text>
</comment>
<evidence type="ECO:0000313" key="4">
    <source>
        <dbReference type="Proteomes" id="UP000178336"/>
    </source>
</evidence>
<dbReference type="EMBL" id="MFBN01000018">
    <property type="protein sequence ID" value="OGD95502.1"/>
    <property type="molecule type" value="Genomic_DNA"/>
</dbReference>
<dbReference type="AlphaFoldDB" id="A0A1F5GUE8"/>
<gene>
    <name evidence="3" type="ORF">A3A48_03635</name>
</gene>
<proteinExistence type="predicted"/>
<name>A0A1F5GUE8_9BACT</name>
<keyword evidence="2" id="KW-1133">Transmembrane helix</keyword>
<keyword evidence="2" id="KW-0472">Membrane</keyword>
<feature type="transmembrane region" description="Helical" evidence="2">
    <location>
        <begin position="19"/>
        <end position="39"/>
    </location>
</feature>
<dbReference type="Proteomes" id="UP000178336">
    <property type="component" value="Unassembled WGS sequence"/>
</dbReference>
<evidence type="ECO:0000313" key="3">
    <source>
        <dbReference type="EMBL" id="OGD95502.1"/>
    </source>
</evidence>